<dbReference type="AlphaFoldDB" id="A0AAN9F3M8"/>
<dbReference type="PANTHER" id="PTHR47165:SF4">
    <property type="entry name" value="OS03G0429900 PROTEIN"/>
    <property type="match status" value="1"/>
</dbReference>
<accession>A0AAN9F3M8</accession>
<evidence type="ECO:0000313" key="1">
    <source>
        <dbReference type="EMBL" id="KAK7268129.1"/>
    </source>
</evidence>
<dbReference type="PANTHER" id="PTHR47165">
    <property type="entry name" value="OS03G0429900 PROTEIN"/>
    <property type="match status" value="1"/>
</dbReference>
<keyword evidence="2" id="KW-1185">Reference proteome</keyword>
<dbReference type="InterPro" id="IPR012340">
    <property type="entry name" value="NA-bd_OB-fold"/>
</dbReference>
<dbReference type="Gene3D" id="2.40.50.140">
    <property type="entry name" value="Nucleic acid-binding proteins"/>
    <property type="match status" value="1"/>
</dbReference>
<gene>
    <name evidence="1" type="ORF">RIF29_20816</name>
</gene>
<proteinExistence type="predicted"/>
<organism evidence="1 2">
    <name type="scientific">Crotalaria pallida</name>
    <name type="common">Smooth rattlebox</name>
    <name type="synonym">Crotalaria striata</name>
    <dbReference type="NCBI Taxonomy" id="3830"/>
    <lineage>
        <taxon>Eukaryota</taxon>
        <taxon>Viridiplantae</taxon>
        <taxon>Streptophyta</taxon>
        <taxon>Embryophyta</taxon>
        <taxon>Tracheophyta</taxon>
        <taxon>Spermatophyta</taxon>
        <taxon>Magnoliopsida</taxon>
        <taxon>eudicotyledons</taxon>
        <taxon>Gunneridae</taxon>
        <taxon>Pentapetalae</taxon>
        <taxon>rosids</taxon>
        <taxon>fabids</taxon>
        <taxon>Fabales</taxon>
        <taxon>Fabaceae</taxon>
        <taxon>Papilionoideae</taxon>
        <taxon>50 kb inversion clade</taxon>
        <taxon>genistoids sensu lato</taxon>
        <taxon>core genistoids</taxon>
        <taxon>Crotalarieae</taxon>
        <taxon>Crotalaria</taxon>
    </lineage>
</organism>
<protein>
    <submittedName>
        <fullName evidence="1">Uncharacterized protein</fullName>
    </submittedName>
</protein>
<comment type="caution">
    <text evidence="1">The sequence shown here is derived from an EMBL/GenBank/DDBJ whole genome shotgun (WGS) entry which is preliminary data.</text>
</comment>
<dbReference type="EMBL" id="JAYWIO010000004">
    <property type="protein sequence ID" value="KAK7268129.1"/>
    <property type="molecule type" value="Genomic_DNA"/>
</dbReference>
<name>A0AAN9F3M8_CROPI</name>
<dbReference type="SUPFAM" id="SSF50249">
    <property type="entry name" value="Nucleic acid-binding proteins"/>
    <property type="match status" value="1"/>
</dbReference>
<dbReference type="Proteomes" id="UP001372338">
    <property type="component" value="Unassembled WGS sequence"/>
</dbReference>
<reference evidence="1 2" key="1">
    <citation type="submission" date="2024-01" db="EMBL/GenBank/DDBJ databases">
        <title>The genomes of 5 underutilized Papilionoideae crops provide insights into root nodulation and disease resistanc.</title>
        <authorList>
            <person name="Yuan L."/>
        </authorList>
    </citation>
    <scope>NUCLEOTIDE SEQUENCE [LARGE SCALE GENOMIC DNA]</scope>
    <source>
        <strain evidence="1">ZHUSHIDOU_FW_LH</strain>
        <tissue evidence="1">Leaf</tissue>
    </source>
</reference>
<sequence length="432" mass="48530">MDALGDKIQASAYGSCLPFFTRYMHENIVYDFCAFDIKANDLELRITDHRLRLKFLFYTCFKVVDDCNFPLNVLSLSSFGDLLVGLPPPPTVITGRAVFHTLNHLTKILINPNIAEVHRFEQRMLHRGLSQTPFMVSVSTGKTSLDDDLMGDSPFINLQTLKSIEKPGIYKVEASIVCISEKNEWFYNECSCKGLLVEKGDNNLCVFYNETNGLSYPRYSIPIVVMDSSSTATLIMLDRQAMFMLSTRCSDLFSLPKAAADCFKPPFPNEYIAYPNIFKQLIGGNYIFKVELSRYKGASKLTIFRMFPKKMVGMQILSNDFFHETEKVNSSPYVRLKNKHVHGSSGHGFVDYRSRKRSGAFNDLILEGQSSGLKKLAIAAEFVESKIHSEVSSAPLLSPIPFPNPDVFPSFSRGSHPNALSSTYINGLGCQK</sequence>
<evidence type="ECO:0000313" key="2">
    <source>
        <dbReference type="Proteomes" id="UP001372338"/>
    </source>
</evidence>